<reference evidence="1" key="1">
    <citation type="journal article" date="2023" name="Plant J.">
        <title>Genome sequences and population genomics provide insights into the demographic history, inbreeding, and mutation load of two 'living fossil' tree species of Dipteronia.</title>
        <authorList>
            <person name="Feng Y."/>
            <person name="Comes H.P."/>
            <person name="Chen J."/>
            <person name="Zhu S."/>
            <person name="Lu R."/>
            <person name="Zhang X."/>
            <person name="Li P."/>
            <person name="Qiu J."/>
            <person name="Olsen K.M."/>
            <person name="Qiu Y."/>
        </authorList>
    </citation>
    <scope>NUCLEOTIDE SEQUENCE</scope>
    <source>
        <strain evidence="1">KIB01</strain>
    </source>
</reference>
<organism evidence="1 2">
    <name type="scientific">Dipteronia dyeriana</name>
    <dbReference type="NCBI Taxonomy" id="168575"/>
    <lineage>
        <taxon>Eukaryota</taxon>
        <taxon>Viridiplantae</taxon>
        <taxon>Streptophyta</taxon>
        <taxon>Embryophyta</taxon>
        <taxon>Tracheophyta</taxon>
        <taxon>Spermatophyta</taxon>
        <taxon>Magnoliopsida</taxon>
        <taxon>eudicotyledons</taxon>
        <taxon>Gunneridae</taxon>
        <taxon>Pentapetalae</taxon>
        <taxon>rosids</taxon>
        <taxon>malvids</taxon>
        <taxon>Sapindales</taxon>
        <taxon>Sapindaceae</taxon>
        <taxon>Hippocastanoideae</taxon>
        <taxon>Acereae</taxon>
        <taxon>Dipteronia</taxon>
    </lineage>
</organism>
<protein>
    <recommendedName>
        <fullName evidence="3">Reverse transcriptase domain-containing protein</fullName>
    </recommendedName>
</protein>
<dbReference type="EMBL" id="JANJYI010000007">
    <property type="protein sequence ID" value="KAK2642706.1"/>
    <property type="molecule type" value="Genomic_DNA"/>
</dbReference>
<proteinExistence type="predicted"/>
<accession>A0AAD9WTM3</accession>
<dbReference type="Proteomes" id="UP001280121">
    <property type="component" value="Unassembled WGS sequence"/>
</dbReference>
<evidence type="ECO:0000313" key="2">
    <source>
        <dbReference type="Proteomes" id="UP001280121"/>
    </source>
</evidence>
<evidence type="ECO:0008006" key="3">
    <source>
        <dbReference type="Google" id="ProtNLM"/>
    </source>
</evidence>
<dbReference type="PANTHER" id="PTHR33116">
    <property type="entry name" value="REVERSE TRANSCRIPTASE ZINC-BINDING DOMAIN-CONTAINING PROTEIN-RELATED-RELATED"/>
    <property type="match status" value="1"/>
</dbReference>
<comment type="caution">
    <text evidence="1">The sequence shown here is derived from an EMBL/GenBank/DDBJ whole genome shotgun (WGS) entry which is preliminary data.</text>
</comment>
<sequence>MAFVENRQIVDSYMIAEEIIQNEELSVLVNGCPTPQFGVEKGLRQGDPLSPFLFNIIVEGLNCLLHKAVNLGLMCGERFGNGARRWTKSFWNPIVSKIENRLTPWKRKFLFKGGRLVLIKSVMASIPTYFFSIFKISASVANKVEKLQRDFLWGDGRNKRKIHFVKGPDVCKNQTNGGLGIGRILDKNKGMLA</sequence>
<gene>
    <name evidence="1" type="ORF">Ddye_024469</name>
</gene>
<name>A0AAD9WTM3_9ROSI</name>
<evidence type="ECO:0000313" key="1">
    <source>
        <dbReference type="EMBL" id="KAK2642706.1"/>
    </source>
</evidence>
<dbReference type="AlphaFoldDB" id="A0AAD9WTM3"/>
<dbReference type="PANTHER" id="PTHR33116:SF78">
    <property type="entry name" value="OS12G0587133 PROTEIN"/>
    <property type="match status" value="1"/>
</dbReference>
<keyword evidence="2" id="KW-1185">Reference proteome</keyword>